<feature type="region of interest" description="Disordered" evidence="1">
    <location>
        <begin position="1"/>
        <end position="88"/>
    </location>
</feature>
<reference evidence="2" key="1">
    <citation type="submission" date="2021-06" db="EMBL/GenBank/DDBJ databases">
        <authorList>
            <person name="Arsene-Ploetze F."/>
        </authorList>
    </citation>
    <scope>NUCLEOTIDE SEQUENCE</scope>
    <source>
        <strain evidence="2">SBRY1</strain>
    </source>
</reference>
<feature type="compositionally biased region" description="Basic residues" evidence="1">
    <location>
        <begin position="55"/>
        <end position="65"/>
    </location>
</feature>
<comment type="caution">
    <text evidence="2">The sequence shown here is derived from an EMBL/GenBank/DDBJ whole genome shotgun (WGS) entry which is preliminary data.</text>
</comment>
<keyword evidence="3" id="KW-1185">Reference proteome</keyword>
<sequence>MAGAAAAGDAGQDPRRPRGDPQAARVGHRHRAARLPGRVDHPLAGRGRQGQPGRRAGRRDRRGARLSRPGRPGRPTRVSPAGQPPAPR</sequence>
<evidence type="ECO:0000313" key="2">
    <source>
        <dbReference type="EMBL" id="CAG7628343.1"/>
    </source>
</evidence>
<protein>
    <submittedName>
        <fullName evidence="2">Uncharacterized protein</fullName>
    </submittedName>
</protein>
<dbReference type="Proteomes" id="UP001153328">
    <property type="component" value="Unassembled WGS sequence"/>
</dbReference>
<feature type="compositionally biased region" description="Low complexity" evidence="1">
    <location>
        <begin position="44"/>
        <end position="54"/>
    </location>
</feature>
<gene>
    <name evidence="2" type="ORF">SBRY_20459</name>
</gene>
<feature type="compositionally biased region" description="Low complexity" evidence="1">
    <location>
        <begin position="1"/>
        <end position="11"/>
    </location>
</feature>
<feature type="compositionally biased region" description="Low complexity" evidence="1">
    <location>
        <begin position="66"/>
        <end position="77"/>
    </location>
</feature>
<proteinExistence type="predicted"/>
<evidence type="ECO:0000313" key="3">
    <source>
        <dbReference type="Proteomes" id="UP001153328"/>
    </source>
</evidence>
<dbReference type="AlphaFoldDB" id="A0A9W4H023"/>
<dbReference type="EMBL" id="CAJVAX010000012">
    <property type="protein sequence ID" value="CAG7628343.1"/>
    <property type="molecule type" value="Genomic_DNA"/>
</dbReference>
<accession>A0A9W4H023</accession>
<organism evidence="2 3">
    <name type="scientific">Actinacidiphila bryophytorum</name>
    <dbReference type="NCBI Taxonomy" id="1436133"/>
    <lineage>
        <taxon>Bacteria</taxon>
        <taxon>Bacillati</taxon>
        <taxon>Actinomycetota</taxon>
        <taxon>Actinomycetes</taxon>
        <taxon>Kitasatosporales</taxon>
        <taxon>Streptomycetaceae</taxon>
        <taxon>Actinacidiphila</taxon>
    </lineage>
</organism>
<evidence type="ECO:0000256" key="1">
    <source>
        <dbReference type="SAM" id="MobiDB-lite"/>
    </source>
</evidence>
<name>A0A9W4H023_9ACTN</name>